<proteinExistence type="predicted"/>
<feature type="signal peptide" evidence="1">
    <location>
        <begin position="1"/>
        <end position="21"/>
    </location>
</feature>
<organism evidence="2 3">
    <name type="scientific">Nonomuraea endophytica</name>
    <dbReference type="NCBI Taxonomy" id="714136"/>
    <lineage>
        <taxon>Bacteria</taxon>
        <taxon>Bacillati</taxon>
        <taxon>Actinomycetota</taxon>
        <taxon>Actinomycetes</taxon>
        <taxon>Streptosporangiales</taxon>
        <taxon>Streptosporangiaceae</taxon>
        <taxon>Nonomuraea</taxon>
    </lineage>
</organism>
<evidence type="ECO:0000256" key="1">
    <source>
        <dbReference type="SAM" id="SignalP"/>
    </source>
</evidence>
<sequence>MSWYKLALSVSALTLLTLGTAACGSGGSGSETAAVADTKGCKEMQAVMGSTVTELQKRAGDLEAMKQLYSDSAEKIKGLDVDAKAKDAQAAVVSLYEELSQISTPEEADEHTDQATATVSKLNSACAA</sequence>
<evidence type="ECO:0000313" key="2">
    <source>
        <dbReference type="EMBL" id="MBB5081985.1"/>
    </source>
</evidence>
<dbReference type="Proteomes" id="UP000568380">
    <property type="component" value="Unassembled WGS sequence"/>
</dbReference>
<gene>
    <name evidence="2" type="ORF">HNR40_007480</name>
</gene>
<dbReference type="EMBL" id="JACHIN010000012">
    <property type="protein sequence ID" value="MBB5081985.1"/>
    <property type="molecule type" value="Genomic_DNA"/>
</dbReference>
<reference evidence="2 3" key="1">
    <citation type="submission" date="2020-08" db="EMBL/GenBank/DDBJ databases">
        <title>Genomic Encyclopedia of Type Strains, Phase IV (KMG-IV): sequencing the most valuable type-strain genomes for metagenomic binning, comparative biology and taxonomic classification.</title>
        <authorList>
            <person name="Goeker M."/>
        </authorList>
    </citation>
    <scope>NUCLEOTIDE SEQUENCE [LARGE SCALE GENOMIC DNA]</scope>
    <source>
        <strain evidence="2 3">DSM 45385</strain>
    </source>
</reference>
<feature type="chain" id="PRO_5038864599" evidence="1">
    <location>
        <begin position="22"/>
        <end position="128"/>
    </location>
</feature>
<dbReference type="RefSeq" id="WP_184969816.1">
    <property type="nucleotide sequence ID" value="NZ_JACHIN010000012.1"/>
</dbReference>
<protein>
    <submittedName>
        <fullName evidence="2">Uncharacterized protein</fullName>
    </submittedName>
</protein>
<keyword evidence="3" id="KW-1185">Reference proteome</keyword>
<evidence type="ECO:0000313" key="3">
    <source>
        <dbReference type="Proteomes" id="UP000568380"/>
    </source>
</evidence>
<accession>A0A7W8EIG2</accession>
<keyword evidence="1" id="KW-0732">Signal</keyword>
<name>A0A7W8EIG2_9ACTN</name>
<dbReference type="AlphaFoldDB" id="A0A7W8EIG2"/>
<comment type="caution">
    <text evidence="2">The sequence shown here is derived from an EMBL/GenBank/DDBJ whole genome shotgun (WGS) entry which is preliminary data.</text>
</comment>
<dbReference type="PROSITE" id="PS51257">
    <property type="entry name" value="PROKAR_LIPOPROTEIN"/>
    <property type="match status" value="1"/>
</dbReference>